<proteinExistence type="predicted"/>
<organism evidence="1 2">
    <name type="scientific">Pyropia yezoensis</name>
    <name type="common">Susabi-nori</name>
    <name type="synonym">Porphyra yezoensis</name>
    <dbReference type="NCBI Taxonomy" id="2788"/>
    <lineage>
        <taxon>Eukaryota</taxon>
        <taxon>Rhodophyta</taxon>
        <taxon>Bangiophyceae</taxon>
        <taxon>Bangiales</taxon>
        <taxon>Bangiaceae</taxon>
        <taxon>Pyropia</taxon>
    </lineage>
</organism>
<name>A0ACC3CK50_PYRYE</name>
<keyword evidence="2" id="KW-1185">Reference proteome</keyword>
<evidence type="ECO:0000313" key="2">
    <source>
        <dbReference type="Proteomes" id="UP000798662"/>
    </source>
</evidence>
<sequence>MRVEQEPPPDGVKLLKDRVAAPTDGHLRDFWDSSCDLLRALSDVVESEAVLIDAVSGHANWGQCVNDNNLLSGDLAWWLKIVEAEVASLPGRCAEGVAPVSQAIVLLRAFQSILKTMVRSLGVARGRATSTLRESSTHPELRKRLLDVRGFFSSCINDVELLGPSVNRTIEQLVALFNKNFPVVASLRPDWRLPAGSHRSPGSVLALVPARDEACRIRRDAEVVQVLTHLYDVAPKRVASVVASSPGTGKSHLVWDLEEALQFLDDPRLAAASTRVGQSSWQDVVEKLREWRVCVITFNSSSEWGSLDKLMMQTFAADPQAIFLPFYLRVLWYLRCGDAVTWNQFVPVVAERLENGPATVGAVISEAQAALREQPTVVVVEELSKVTGYCMETPGASPADSLWSPLDSTGEVAVPVQQPLLDVYRHEVCAMAGMSEKTVVLFTSPSFGLIYAEVKGYLTGAQQTAYGAELAVQVDALTTTVNVMLDVPVIIIAAVHPCTVQSQLPILTGTRVSDPCATWDDLLASNTLTAAVKDDVGSLENMCMPPLYLLALLKRWMETKSGMRVRSASKELFCELNGILEALQQVCGASVTKGSADKVWEYVTMFADVALTRVRAAGLSWCTASPSISLPFDYTKVTLRQLYPGTLAYYIDGERPLLESMLYNATKSVIVNEEEANNSMRSVLQRPVAELLSTMYKCQPQQCGFDSIKFLPPAGCSEQRSRDELVAVCKSSKFTGHASVLLNLEEHVRKGLTKLKKAFGSKWEEWSDRVVLVVETNHPRADTPEKLLSVEESAKVIIITVDDHLAVYGRAISGFMADGPSLYGATLEVVE</sequence>
<reference evidence="1" key="1">
    <citation type="submission" date="2019-11" db="EMBL/GenBank/DDBJ databases">
        <title>Nori genome reveals adaptations in red seaweeds to the harsh intertidal environment.</title>
        <authorList>
            <person name="Wang D."/>
            <person name="Mao Y."/>
        </authorList>
    </citation>
    <scope>NUCLEOTIDE SEQUENCE</scope>
    <source>
        <tissue evidence="1">Gametophyte</tissue>
    </source>
</reference>
<evidence type="ECO:0000313" key="1">
    <source>
        <dbReference type="EMBL" id="KAK1870288.1"/>
    </source>
</evidence>
<accession>A0ACC3CK50</accession>
<comment type="caution">
    <text evidence="1">The sequence shown here is derived from an EMBL/GenBank/DDBJ whole genome shotgun (WGS) entry which is preliminary data.</text>
</comment>
<gene>
    <name evidence="1" type="ORF">I4F81_012750</name>
</gene>
<dbReference type="Proteomes" id="UP000798662">
    <property type="component" value="Chromosome 3"/>
</dbReference>
<protein>
    <submittedName>
        <fullName evidence="1">Uncharacterized protein</fullName>
    </submittedName>
</protein>
<dbReference type="EMBL" id="CM020620">
    <property type="protein sequence ID" value="KAK1870288.1"/>
    <property type="molecule type" value="Genomic_DNA"/>
</dbReference>